<evidence type="ECO:0000256" key="2">
    <source>
        <dbReference type="SAM" id="MobiDB-lite"/>
    </source>
</evidence>
<feature type="compositionally biased region" description="Polar residues" evidence="2">
    <location>
        <begin position="550"/>
        <end position="570"/>
    </location>
</feature>
<protein>
    <recommendedName>
        <fullName evidence="8">Glutaredoxin domain-containing protein</fullName>
    </recommendedName>
</protein>
<comment type="similarity">
    <text evidence="1">Belongs to the SRR1 family.</text>
</comment>
<dbReference type="InterPro" id="IPR012942">
    <property type="entry name" value="SRR1-like"/>
</dbReference>
<organism evidence="6 7">
    <name type="scientific">Ilex paraguariensis</name>
    <name type="common">yerba mate</name>
    <dbReference type="NCBI Taxonomy" id="185542"/>
    <lineage>
        <taxon>Eukaryota</taxon>
        <taxon>Viridiplantae</taxon>
        <taxon>Streptophyta</taxon>
        <taxon>Embryophyta</taxon>
        <taxon>Tracheophyta</taxon>
        <taxon>Spermatophyta</taxon>
        <taxon>Magnoliopsida</taxon>
        <taxon>eudicotyledons</taxon>
        <taxon>Gunneridae</taxon>
        <taxon>Pentapetalae</taxon>
        <taxon>asterids</taxon>
        <taxon>campanulids</taxon>
        <taxon>Aquifoliales</taxon>
        <taxon>Aquifoliaceae</taxon>
        <taxon>Ilex</taxon>
    </lineage>
</organism>
<dbReference type="PANTHER" id="PTHR28626:SF3">
    <property type="entry name" value="SRR1-LIKE PROTEIN"/>
    <property type="match status" value="1"/>
</dbReference>
<accession>A0ABC8QUR9</accession>
<reference evidence="6 7" key="1">
    <citation type="submission" date="2024-02" db="EMBL/GenBank/DDBJ databases">
        <authorList>
            <person name="Vignale AGUSTIN F."/>
            <person name="Sosa J E."/>
            <person name="Modenutti C."/>
        </authorList>
    </citation>
    <scope>NUCLEOTIDE SEQUENCE [LARGE SCALE GENOMIC DNA]</scope>
</reference>
<evidence type="ECO:0000313" key="6">
    <source>
        <dbReference type="EMBL" id="CAK9136490.1"/>
    </source>
</evidence>
<dbReference type="InterPro" id="IPR040044">
    <property type="entry name" value="SRR1L"/>
</dbReference>
<dbReference type="AlphaFoldDB" id="A0ABC8QUR9"/>
<keyword evidence="3" id="KW-0812">Transmembrane</keyword>
<dbReference type="EMBL" id="CAUOFW020000758">
    <property type="protein sequence ID" value="CAK9136490.1"/>
    <property type="molecule type" value="Genomic_DNA"/>
</dbReference>
<dbReference type="PROSITE" id="PS51354">
    <property type="entry name" value="GLUTAREDOXIN_2"/>
    <property type="match status" value="1"/>
</dbReference>
<evidence type="ECO:0000256" key="1">
    <source>
        <dbReference type="ARBA" id="ARBA00009856"/>
    </source>
</evidence>
<keyword evidence="3" id="KW-0472">Membrane</keyword>
<dbReference type="SUPFAM" id="SSF52833">
    <property type="entry name" value="Thioredoxin-like"/>
    <property type="match status" value="1"/>
</dbReference>
<feature type="compositionally biased region" description="Pro residues" evidence="2">
    <location>
        <begin position="536"/>
        <end position="549"/>
    </location>
</feature>
<dbReference type="CDD" id="cd03031">
    <property type="entry name" value="GRX_GRX_like"/>
    <property type="match status" value="1"/>
</dbReference>
<feature type="transmembrane region" description="Helical" evidence="3">
    <location>
        <begin position="339"/>
        <end position="361"/>
    </location>
</feature>
<dbReference type="Pfam" id="PF23733">
    <property type="entry name" value="GRXCR1-2_C"/>
    <property type="match status" value="1"/>
</dbReference>
<proteinExistence type="inferred from homology"/>
<gene>
    <name evidence="6" type="ORF">ILEXP_LOCUS3467</name>
</gene>
<feature type="domain" description="SRR1-like" evidence="5">
    <location>
        <begin position="105"/>
        <end position="265"/>
    </location>
</feature>
<sequence length="726" mass="82313">MAASAKTLICEKANPTEEWTIVLPRRGRQRRYLPKVITPKQQEEQSWAPVDLETNPERELKLMQKMQLCIQKLENSPFFHTLLDQILTPENLDRFFKVLGEELNMQMVIYGLGSIESFEPPRLQLSLAIVLKRKFSWIGDIEVFDPIISLTEARVLEALGCSVLLVNEHGRRQALRPMLFFMPHCEAELYDNLLHANWRVDLLNRIVLFGNSFEAYEQQMSMFRNSTVADSRKHILASRRLTKELGINTSSDDFFRAFHGSGWHFFTVGHEADLHPVGFDLQLHSKSQASIGRNDSTRLSIDQLLIKPYVLPLTLKLGNCPLSKGWLSCGGGCDGIWCLGAVLVGDCVVFIMLVVVCILVFQIQRQRSSLAFSHHHHRRHQSQQNPNIYNPLPKKNLISKSFFSQYPLDSLYPSQKPYNFNLKDPGKSRKTPNFNPKHIGKGLKGPVLVLEAPKELKFPVHMARLSNELEFSENPKAKPSIFNRSVTMHATSTEFPKQPVLSVSLERTGSIKNFYNSSFDSVKGKVRMLRSLFESPKPPDSPTQFPPQSPSKSAKSVDSNSRDSGFSHDNSILLPGTEDRVVVYFTSLRGIRRTYEDCCAVRMILRGFRVNVDERDISMDSGYKKELQNVLGEKNVFLPQVFVRGKYIGGADVIKQLHEVGELAKILKGLPVRAPGYVCEGCGDVRFMPCANCNGSRKVFDEDYEQLTRCPECNENGLIRCPTCCS</sequence>
<feature type="region of interest" description="Disordered" evidence="2">
    <location>
        <begin position="533"/>
        <end position="571"/>
    </location>
</feature>
<dbReference type="Proteomes" id="UP001642360">
    <property type="component" value="Unassembled WGS sequence"/>
</dbReference>
<evidence type="ECO:0000259" key="5">
    <source>
        <dbReference type="Pfam" id="PF07985"/>
    </source>
</evidence>
<dbReference type="Gene3D" id="3.40.30.10">
    <property type="entry name" value="Glutaredoxin"/>
    <property type="match status" value="1"/>
</dbReference>
<dbReference type="InterPro" id="IPR036249">
    <property type="entry name" value="Thioredoxin-like_sf"/>
</dbReference>
<dbReference type="InterPro" id="IPR002109">
    <property type="entry name" value="Glutaredoxin"/>
</dbReference>
<keyword evidence="3" id="KW-1133">Transmembrane helix</keyword>
<keyword evidence="7" id="KW-1185">Reference proteome</keyword>
<dbReference type="Pfam" id="PF07985">
    <property type="entry name" value="SRR1"/>
    <property type="match status" value="1"/>
</dbReference>
<comment type="caution">
    <text evidence="6">The sequence shown here is derived from an EMBL/GenBank/DDBJ whole genome shotgun (WGS) entry which is preliminary data.</text>
</comment>
<evidence type="ECO:0008006" key="8">
    <source>
        <dbReference type="Google" id="ProtNLM"/>
    </source>
</evidence>
<name>A0ABC8QUR9_9AQUA</name>
<dbReference type="PANTHER" id="PTHR28626">
    <property type="entry name" value="SRR1-LIKE PROTEIN"/>
    <property type="match status" value="1"/>
</dbReference>
<feature type="domain" description="Glutaredoxin" evidence="4">
    <location>
        <begin position="582"/>
        <end position="648"/>
    </location>
</feature>
<dbReference type="Pfam" id="PF00462">
    <property type="entry name" value="Glutaredoxin"/>
    <property type="match status" value="1"/>
</dbReference>
<evidence type="ECO:0000259" key="4">
    <source>
        <dbReference type="Pfam" id="PF00462"/>
    </source>
</evidence>
<evidence type="ECO:0000313" key="7">
    <source>
        <dbReference type="Proteomes" id="UP001642360"/>
    </source>
</evidence>
<evidence type="ECO:0000256" key="3">
    <source>
        <dbReference type="SAM" id="Phobius"/>
    </source>
</evidence>